<dbReference type="Proteomes" id="UP001215280">
    <property type="component" value="Unassembled WGS sequence"/>
</dbReference>
<evidence type="ECO:0000313" key="2">
    <source>
        <dbReference type="EMBL" id="KAJ7785337.1"/>
    </source>
</evidence>
<name>A0AAD7KGY9_9AGAR</name>
<dbReference type="InterPro" id="IPR001810">
    <property type="entry name" value="F-box_dom"/>
</dbReference>
<evidence type="ECO:0000259" key="1">
    <source>
        <dbReference type="PROSITE" id="PS50181"/>
    </source>
</evidence>
<dbReference type="Pfam" id="PF12937">
    <property type="entry name" value="F-box-like"/>
    <property type="match status" value="1"/>
</dbReference>
<keyword evidence="3" id="KW-1185">Reference proteome</keyword>
<comment type="caution">
    <text evidence="2">The sequence shown here is derived from an EMBL/GenBank/DDBJ whole genome shotgun (WGS) entry which is preliminary data.</text>
</comment>
<dbReference type="SUPFAM" id="SSF81383">
    <property type="entry name" value="F-box domain"/>
    <property type="match status" value="1"/>
</dbReference>
<dbReference type="AlphaFoldDB" id="A0AAD7KGY9"/>
<organism evidence="2 3">
    <name type="scientific">Mycena maculata</name>
    <dbReference type="NCBI Taxonomy" id="230809"/>
    <lineage>
        <taxon>Eukaryota</taxon>
        <taxon>Fungi</taxon>
        <taxon>Dikarya</taxon>
        <taxon>Basidiomycota</taxon>
        <taxon>Agaricomycotina</taxon>
        <taxon>Agaricomycetes</taxon>
        <taxon>Agaricomycetidae</taxon>
        <taxon>Agaricales</taxon>
        <taxon>Marasmiineae</taxon>
        <taxon>Mycenaceae</taxon>
        <taxon>Mycena</taxon>
    </lineage>
</organism>
<dbReference type="SMART" id="SM00256">
    <property type="entry name" value="FBOX"/>
    <property type="match status" value="1"/>
</dbReference>
<dbReference type="EMBL" id="JARJLG010000001">
    <property type="protein sequence ID" value="KAJ7785337.1"/>
    <property type="molecule type" value="Genomic_DNA"/>
</dbReference>
<accession>A0AAD7KGY9</accession>
<reference evidence="2" key="1">
    <citation type="submission" date="2023-03" db="EMBL/GenBank/DDBJ databases">
        <title>Massive genome expansion in bonnet fungi (Mycena s.s.) driven by repeated elements and novel gene families across ecological guilds.</title>
        <authorList>
            <consortium name="Lawrence Berkeley National Laboratory"/>
            <person name="Harder C.B."/>
            <person name="Miyauchi S."/>
            <person name="Viragh M."/>
            <person name="Kuo A."/>
            <person name="Thoen E."/>
            <person name="Andreopoulos B."/>
            <person name="Lu D."/>
            <person name="Skrede I."/>
            <person name="Drula E."/>
            <person name="Henrissat B."/>
            <person name="Morin E."/>
            <person name="Kohler A."/>
            <person name="Barry K."/>
            <person name="LaButti K."/>
            <person name="Morin E."/>
            <person name="Salamov A."/>
            <person name="Lipzen A."/>
            <person name="Mereny Z."/>
            <person name="Hegedus B."/>
            <person name="Baldrian P."/>
            <person name="Stursova M."/>
            <person name="Weitz H."/>
            <person name="Taylor A."/>
            <person name="Grigoriev I.V."/>
            <person name="Nagy L.G."/>
            <person name="Martin F."/>
            <person name="Kauserud H."/>
        </authorList>
    </citation>
    <scope>NUCLEOTIDE SEQUENCE</scope>
    <source>
        <strain evidence="2">CBHHK188m</strain>
    </source>
</reference>
<protein>
    <recommendedName>
        <fullName evidence="1">F-box domain-containing protein</fullName>
    </recommendedName>
</protein>
<dbReference type="InterPro" id="IPR036047">
    <property type="entry name" value="F-box-like_dom_sf"/>
</dbReference>
<gene>
    <name evidence="2" type="ORF">DFH07DRAFT_7561</name>
</gene>
<proteinExistence type="predicted"/>
<dbReference type="PROSITE" id="PS50181">
    <property type="entry name" value="FBOX"/>
    <property type="match status" value="1"/>
</dbReference>
<evidence type="ECO:0000313" key="3">
    <source>
        <dbReference type="Proteomes" id="UP001215280"/>
    </source>
</evidence>
<feature type="domain" description="F-box" evidence="1">
    <location>
        <begin position="14"/>
        <end position="60"/>
    </location>
</feature>
<sequence length="198" mass="22595">MKATSRPNIFWNETQMFQQIPLDVLIHIMSYTSVLDIIALRQVCRLFLVACYQRILWIDALRTLFSERNLLLHSFPISDMTLPQLEHAATASVRFLALMRRDFSQNTAPFSTRILSNIDSTERFKNMDLVPDGHFLLSSCGVNVRLWNLGFHLGSSVVHLPLAFITLDRSFTCRVEAIQSSANAHEILVLVISRDSAM</sequence>
<dbReference type="Gene3D" id="1.20.1280.50">
    <property type="match status" value="1"/>
</dbReference>